<dbReference type="InterPro" id="IPR041203">
    <property type="entry name" value="Bact_A2M_MG5"/>
</dbReference>
<dbReference type="Gene3D" id="1.50.10.20">
    <property type="match status" value="1"/>
</dbReference>
<dbReference type="Gene3D" id="2.60.40.3710">
    <property type="match status" value="1"/>
</dbReference>
<dbReference type="InterPro" id="IPR041246">
    <property type="entry name" value="Bact_MG10"/>
</dbReference>
<dbReference type="Pfam" id="PF17972">
    <property type="entry name" value="bMG5"/>
    <property type="match status" value="1"/>
</dbReference>
<dbReference type="InterPro" id="IPR002890">
    <property type="entry name" value="MG2"/>
</dbReference>
<evidence type="ECO:0000259" key="3">
    <source>
        <dbReference type="SMART" id="SM01359"/>
    </source>
</evidence>
<organism evidence="5 6">
    <name type="scientific">Saccharicrinis carchari</name>
    <dbReference type="NCBI Taxonomy" id="1168039"/>
    <lineage>
        <taxon>Bacteria</taxon>
        <taxon>Pseudomonadati</taxon>
        <taxon>Bacteroidota</taxon>
        <taxon>Bacteroidia</taxon>
        <taxon>Marinilabiliales</taxon>
        <taxon>Marinilabiliaceae</taxon>
        <taxon>Saccharicrinis</taxon>
    </lineage>
</organism>
<evidence type="ECO:0000313" key="5">
    <source>
        <dbReference type="EMBL" id="SMO59954.1"/>
    </source>
</evidence>
<proteinExistence type="inferred from homology"/>
<dbReference type="Pfam" id="PF01835">
    <property type="entry name" value="MG2"/>
    <property type="match status" value="1"/>
</dbReference>
<dbReference type="SUPFAM" id="SSF48239">
    <property type="entry name" value="Terpenoid cyclases/Protein prenyltransferases"/>
    <property type="match status" value="1"/>
</dbReference>
<dbReference type="Pfam" id="PF17973">
    <property type="entry name" value="bMG10"/>
    <property type="match status" value="1"/>
</dbReference>
<dbReference type="Proteomes" id="UP000319040">
    <property type="component" value="Unassembled WGS sequence"/>
</dbReference>
<dbReference type="PANTHER" id="PTHR40094:SF1">
    <property type="entry name" value="UBIQUITIN DOMAIN-CONTAINING PROTEIN"/>
    <property type="match status" value="1"/>
</dbReference>
<dbReference type="PROSITE" id="PS51257">
    <property type="entry name" value="PROKAR_LIPOPROTEIN"/>
    <property type="match status" value="1"/>
</dbReference>
<dbReference type="InterPro" id="IPR051802">
    <property type="entry name" value="YfhM-like"/>
</dbReference>
<dbReference type="InterPro" id="IPR001599">
    <property type="entry name" value="Macroglobln_a2"/>
</dbReference>
<dbReference type="Gene3D" id="2.60.40.1930">
    <property type="match status" value="1"/>
</dbReference>
<evidence type="ECO:0000256" key="2">
    <source>
        <dbReference type="ARBA" id="ARBA00022729"/>
    </source>
</evidence>
<dbReference type="SMART" id="SM01419">
    <property type="entry name" value="Thiol-ester_cl"/>
    <property type="match status" value="1"/>
</dbReference>
<sequence>MRPLFLFACLLLFGCGQKTKEVQQLHKVKYNPKVAAFTSGMVSNRAEIIVRFSEHIAEAQAGKPASTSIMKLTPSVKGDFYWNDNQTLAFKAKERMKGGTVYKVQVKLKQVFKDSAEDFEFTFQTLSQNIRLDMGQVSPYQNTDLSDNKLGGTLVLADDADINQVHKVITARQKGEELEVEWLAPATANNYPFLLHHIKRSSSPSTVQIRVSGEPISVDLNESKKIRIPSINDFELLACKTVFEPRQAIEISFTDPLNPTQDLSGLVELDNNTFFTSEIDNNILNLYPNTSMTGDVKVTIHPGIENILGIKNKAKETALLTFTSNKPQVEFLGKGTILPESSGLTIPFKAVSLKEVQVQIIKIYENNIASFLQQNSLDGNSQLKRAGRLVLKKTIPLNTDRTLDLNKWNTFSIDLDRLIMVDRGAIYRVELHFARRNAIYPCADEDTEDDTAPLTNPDEITDLEMAYYDGPYGYSYYDQDYYYYGSWNERDDPCKKAYYHNRRFASRNILASNIGIIAKKGTDKAMVVALTDLRTTEPLANAEVEIYNYQNQLITSAKSNNEGFIRLDVTRQPFLLIAKYQNQRGYLRLDEGSSLSLSRFDVSGQTIDKGLKGYIYGERGVWRPGDTLFVSLILEDRDNKLPGNHPVVFELSNPNGQLVKRLVSSDGVNNMYLFKVDTQDDAPTGNWQARFLVGGTAFNKTLKVETVKPNRLKIDMDFGTDMISVAKPTIQADMEVKWLHGAVAKNLKTIVTATLTSMPTHFKGYKNFSFDDPSRSFSSEEITFFEGKTDAEGRANILGNLEASDQAPGMLRASFRTRVFEQSGDFSIDRFSIPYSPYTSYVGIKTPEGDKRGMLLTDKRHTVEVATVDSEGNPISKSGLKYVVYKVNWRWWWESGSDNLARYVSSSSQDVVHTGTLSTRDGKGSFDFKIEHPAWGRYLIRVFDRASGHVCGKTVYIDWPGYATKPLGDNPEAASMLTLSASEEKYSVGQKAEVNFASAEGGRALVSIENGTSIIREYWVSTQKEFTAFNFEVTKEMTPNIYVHVTLLQPHAQTANNLPIRMYGVTPLLVEDAQTHLKPIIDMPETLEPEQKVKIKVSELNGMPMTYTIAMVEDGLLDLTRFKTPAPWNHFYAREALGVRTWDIYNQVIGAYGGQVEKVFSIGGDEDILQQQNDPNANRFKPVVKVFGPFELKKGGSKTHEFMMPQYIGSVRTMVVARNERTYGNAAKTTPVKKPLMVLATLPRVLGPGETVKLPITVFAMRKDIKKVELSVETNNLLSVIESNKRTVTFNKEGDKVVPFTLQIPEMLGVGRVKIIARSGSETATDEIEIQVRNPNPPRVTSISKMLKRNESGSIPYALIGMEGTNKATIEVSSIPPVDFGRRLKYLLRYPHGCSEQISSIAFPQLFLENVMELDDNTRAYTEKNIKAAISRLATFINTDGGFAYWPGHTKANDWGTSYAGHFLLEAEKKGFSLPINFKNKWVNYQTRQANKWTYSDKEKYKQLNQAYRLYTLALAEKPNKSAMNRMRNIASLTSNARWRLAAAYALIGQKEVAAELIENQSVEVADRSDYFYYSYGSATRDQAMILETLVLLNRMNTAAPLMKEIAEQLSSQRWMSTQTTAYSLMAISKLAGNAGSSRVAYSYHGTGISKEKISSDKPVNQIELAATIPTKGEVTFENHADGVMFARLILEGTPFKSDSVSESANLKMSVKYTTLAGEPIDVSNLPQGTDFMAAVTLTHPGQLSRYTDMALTQIFPSGWEIRNTRMEDTPSVFEVSTPDYRDIRDDRVYTYFDLGRNQSLTFVVLLNATYQGRYYLPSVSCQAMYNNQIAARKAGRWVQVVGQE</sequence>
<dbReference type="SMART" id="SM01360">
    <property type="entry name" value="A2M"/>
    <property type="match status" value="1"/>
</dbReference>
<accession>A0A521CKK3</accession>
<keyword evidence="2" id="KW-0732">Signal</keyword>
<dbReference type="Pfam" id="PF00207">
    <property type="entry name" value="A2M"/>
    <property type="match status" value="1"/>
</dbReference>
<comment type="similarity">
    <text evidence="1">Belongs to the protease inhibitor I39 (alpha-2-macroglobulin) family. Bacterial alpha-2-macroglobulin subfamily.</text>
</comment>
<dbReference type="Pfam" id="PF11974">
    <property type="entry name" value="bMG3"/>
    <property type="match status" value="1"/>
</dbReference>
<evidence type="ECO:0000259" key="4">
    <source>
        <dbReference type="SMART" id="SM01360"/>
    </source>
</evidence>
<feature type="domain" description="Alpha-2-macroglobulin" evidence="4">
    <location>
        <begin position="1183"/>
        <end position="1272"/>
    </location>
</feature>
<dbReference type="Pfam" id="PF07703">
    <property type="entry name" value="A2M_BRD"/>
    <property type="match status" value="1"/>
</dbReference>
<dbReference type="EMBL" id="FXTB01000003">
    <property type="protein sequence ID" value="SMO59954.1"/>
    <property type="molecule type" value="Genomic_DNA"/>
</dbReference>
<keyword evidence="6" id="KW-1185">Reference proteome</keyword>
<dbReference type="PANTHER" id="PTHR40094">
    <property type="entry name" value="ALPHA-2-MACROGLOBULIN HOMOLOG"/>
    <property type="match status" value="1"/>
</dbReference>
<dbReference type="CDD" id="cd02891">
    <property type="entry name" value="A2M_like"/>
    <property type="match status" value="1"/>
</dbReference>
<dbReference type="InterPro" id="IPR041462">
    <property type="entry name" value="Bact_A2M_MG6"/>
</dbReference>
<name>A0A521CKK3_SACCC</name>
<dbReference type="InterPro" id="IPR047565">
    <property type="entry name" value="Alpha-macroglob_thiol-ester_cl"/>
</dbReference>
<feature type="domain" description="Alpha-2-macroglobulin bait region" evidence="3">
    <location>
        <begin position="977"/>
        <end position="1119"/>
    </location>
</feature>
<evidence type="ECO:0000313" key="6">
    <source>
        <dbReference type="Proteomes" id="UP000319040"/>
    </source>
</evidence>
<evidence type="ECO:0008006" key="7">
    <source>
        <dbReference type="Google" id="ProtNLM"/>
    </source>
</evidence>
<evidence type="ECO:0000256" key="1">
    <source>
        <dbReference type="ARBA" id="ARBA00010556"/>
    </source>
</evidence>
<reference evidence="5 6" key="1">
    <citation type="submission" date="2017-05" db="EMBL/GenBank/DDBJ databases">
        <authorList>
            <person name="Varghese N."/>
            <person name="Submissions S."/>
        </authorList>
    </citation>
    <scope>NUCLEOTIDE SEQUENCE [LARGE SCALE GENOMIC DNA]</scope>
    <source>
        <strain evidence="5 6">DSM 27040</strain>
    </source>
</reference>
<dbReference type="SMART" id="SM01359">
    <property type="entry name" value="A2M_N_2"/>
    <property type="match status" value="1"/>
</dbReference>
<gene>
    <name evidence="5" type="ORF">SAMN06265379_103234</name>
</gene>
<dbReference type="Pfam" id="PF17962">
    <property type="entry name" value="bMG6"/>
    <property type="match status" value="1"/>
</dbReference>
<dbReference type="InterPro" id="IPR011625">
    <property type="entry name" value="A2M_N_BRD"/>
</dbReference>
<dbReference type="GO" id="GO:0004866">
    <property type="term" value="F:endopeptidase inhibitor activity"/>
    <property type="evidence" value="ECO:0007669"/>
    <property type="project" value="InterPro"/>
</dbReference>
<dbReference type="InterPro" id="IPR021868">
    <property type="entry name" value="Alpha_2_Macroglob_MG3"/>
</dbReference>
<dbReference type="InterPro" id="IPR008930">
    <property type="entry name" value="Terpenoid_cyclase/PrenylTrfase"/>
</dbReference>
<protein>
    <recommendedName>
        <fullName evidence="7">Alpha-2-macroglobulin family protein</fullName>
    </recommendedName>
</protein>